<organism evidence="1 2">
    <name type="scientific">Pedobacter ginsenosidimutans</name>
    <dbReference type="NCBI Taxonomy" id="687842"/>
    <lineage>
        <taxon>Bacteria</taxon>
        <taxon>Pseudomonadati</taxon>
        <taxon>Bacteroidota</taxon>
        <taxon>Sphingobacteriia</taxon>
        <taxon>Sphingobacteriales</taxon>
        <taxon>Sphingobacteriaceae</taxon>
        <taxon>Pedobacter</taxon>
    </lineage>
</organism>
<comment type="caution">
    <text evidence="1">The sequence shown here is derived from an EMBL/GenBank/DDBJ whole genome shotgun (WGS) entry which is preliminary data.</text>
</comment>
<reference evidence="1 2" key="1">
    <citation type="submission" date="2015-11" db="EMBL/GenBank/DDBJ databases">
        <title>Sequence of Pedobacter ginsenosidimutans.</title>
        <authorList>
            <person name="Carson E."/>
            <person name="Keyser V."/>
            <person name="Newman J."/>
            <person name="Miller J."/>
        </authorList>
    </citation>
    <scope>NUCLEOTIDE SEQUENCE [LARGE SCALE GENOMIC DNA]</scope>
    <source>
        <strain evidence="1 2">KACC 14530</strain>
    </source>
</reference>
<keyword evidence="2" id="KW-1185">Reference proteome</keyword>
<dbReference type="OrthoDB" id="642558at2"/>
<proteinExistence type="predicted"/>
<name>A0A0T5VVP2_9SPHI</name>
<evidence type="ECO:0000313" key="2">
    <source>
        <dbReference type="Proteomes" id="UP000051950"/>
    </source>
</evidence>
<accession>A0A0T5VVP2</accession>
<dbReference type="AlphaFoldDB" id="A0A0T5VVP2"/>
<dbReference type="EMBL" id="LMZQ01000001">
    <property type="protein sequence ID" value="KRT17890.1"/>
    <property type="molecule type" value="Genomic_DNA"/>
</dbReference>
<gene>
    <name evidence="1" type="ORF">ASU31_00930</name>
</gene>
<sequence>MTFIASVIAKEGIAIVADSFGTTLEHSLNEKTFLDYIAEADDKDNIPIQELIELFEKKPSYTRNYVDKLFRFSKYSAITFTGAIYINGKEIKEIVKSIATAMDTDNDAHNAKELETILTEFCSYLKAEVIEHAQTNNLTPTDLIFSHFNLSTNTPQIYVIKIDAVDKDNFDSEAEDLITFAEQSHLGIVTDGQNNFVERLIFGSLVKKIGTVKDELINHVVDVLELEGDQKDKLIESIRDFEFLKDTVLEDMFSIQFRELSLQEALDLAALLIKIVMDIQVYTEKIPTVGGLIRLAVIHEERGFEWISGHKLVPSNII</sequence>
<evidence type="ECO:0000313" key="1">
    <source>
        <dbReference type="EMBL" id="KRT17890.1"/>
    </source>
</evidence>
<protein>
    <submittedName>
        <fullName evidence="1">Uncharacterized protein</fullName>
    </submittedName>
</protein>
<dbReference type="RefSeq" id="WP_057930520.1">
    <property type="nucleotide sequence ID" value="NZ_LMZQ01000001.1"/>
</dbReference>
<dbReference type="Proteomes" id="UP000051950">
    <property type="component" value="Unassembled WGS sequence"/>
</dbReference>